<feature type="transmembrane region" description="Helical" evidence="7">
    <location>
        <begin position="213"/>
        <end position="235"/>
    </location>
</feature>
<dbReference type="Pfam" id="PF03798">
    <property type="entry name" value="TRAM_LAG1_CLN8"/>
    <property type="match status" value="1"/>
</dbReference>
<feature type="transmembrane region" description="Helical" evidence="7">
    <location>
        <begin position="41"/>
        <end position="67"/>
    </location>
</feature>
<dbReference type="OrthoDB" id="5440at2759"/>
<evidence type="ECO:0000256" key="5">
    <source>
        <dbReference type="PROSITE-ProRule" id="PRU00205"/>
    </source>
</evidence>
<keyword evidence="4 5" id="KW-0472">Membrane</keyword>
<evidence type="ECO:0000256" key="7">
    <source>
        <dbReference type="SAM" id="Phobius"/>
    </source>
</evidence>
<feature type="region of interest" description="Disordered" evidence="6">
    <location>
        <begin position="247"/>
        <end position="267"/>
    </location>
</feature>
<feature type="compositionally biased region" description="Polar residues" evidence="6">
    <location>
        <begin position="247"/>
        <end position="261"/>
    </location>
</feature>
<evidence type="ECO:0000313" key="10">
    <source>
        <dbReference type="Proteomes" id="UP000324585"/>
    </source>
</evidence>
<dbReference type="PROSITE" id="PS50922">
    <property type="entry name" value="TLC"/>
    <property type="match status" value="1"/>
</dbReference>
<organism evidence="9 10">
    <name type="scientific">Porphyridium purpureum</name>
    <name type="common">Red alga</name>
    <name type="synonym">Porphyridium cruentum</name>
    <dbReference type="NCBI Taxonomy" id="35688"/>
    <lineage>
        <taxon>Eukaryota</taxon>
        <taxon>Rhodophyta</taxon>
        <taxon>Bangiophyceae</taxon>
        <taxon>Porphyridiales</taxon>
        <taxon>Porphyridiaceae</taxon>
        <taxon>Porphyridium</taxon>
    </lineage>
</organism>
<feature type="transmembrane region" description="Helical" evidence="7">
    <location>
        <begin position="172"/>
        <end position="193"/>
    </location>
</feature>
<evidence type="ECO:0000256" key="4">
    <source>
        <dbReference type="ARBA" id="ARBA00023136"/>
    </source>
</evidence>
<dbReference type="PANTHER" id="PTHR13439">
    <property type="entry name" value="CT120 PROTEIN"/>
    <property type="match status" value="1"/>
</dbReference>
<dbReference type="OMA" id="TIHAVIV"/>
<comment type="subcellular location">
    <subcellularLocation>
        <location evidence="1">Membrane</location>
        <topology evidence="1">Multi-pass membrane protein</topology>
    </subcellularLocation>
</comment>
<dbReference type="GO" id="GO:0016020">
    <property type="term" value="C:membrane"/>
    <property type="evidence" value="ECO:0007669"/>
    <property type="project" value="UniProtKB-SubCell"/>
</dbReference>
<reference evidence="10" key="1">
    <citation type="journal article" date="2019" name="Nat. Commun.">
        <title>Expansion of phycobilisome linker gene families in mesophilic red algae.</title>
        <authorList>
            <person name="Lee J."/>
            <person name="Kim D."/>
            <person name="Bhattacharya D."/>
            <person name="Yoon H.S."/>
        </authorList>
    </citation>
    <scope>NUCLEOTIDE SEQUENCE [LARGE SCALE GENOMIC DNA]</scope>
    <source>
        <strain evidence="10">CCMP 1328</strain>
    </source>
</reference>
<accession>A0A5J4YLS9</accession>
<feature type="domain" description="TLC" evidence="8">
    <location>
        <begin position="37"/>
        <end position="243"/>
    </location>
</feature>
<dbReference type="InterPro" id="IPR050846">
    <property type="entry name" value="TLCD"/>
</dbReference>
<name>A0A5J4YLS9_PORPP</name>
<dbReference type="InterPro" id="IPR006634">
    <property type="entry name" value="TLC-dom"/>
</dbReference>
<evidence type="ECO:0000313" key="9">
    <source>
        <dbReference type="EMBL" id="KAA8491654.1"/>
    </source>
</evidence>
<evidence type="ECO:0000256" key="3">
    <source>
        <dbReference type="ARBA" id="ARBA00022989"/>
    </source>
</evidence>
<evidence type="ECO:0000256" key="2">
    <source>
        <dbReference type="ARBA" id="ARBA00022692"/>
    </source>
</evidence>
<keyword evidence="3 7" id="KW-1133">Transmembrane helix</keyword>
<sequence length="267" mass="30541">MQNALYIALWVGGWQTLHTLALLGFSNYFRKRPVGLFPVRYAPSFFVAGMHALVISIVGLSLMVAFFGAPYTVKYGSDTHGSEEFHTAHRAVEQACCMFVGYLFYDLGHVLTHFPDLGGWDMLIHHMLFLSASLTALYRSILHFSFAWLIIGEISSVFLNLRWFLRKLNCSIAWLLPVNLLFALFFGVTRVLVYGVGLYDLVQANKELQSLWIRYFVFILSIGWLLNTYWFAFILRKGLGLDQARRNSGNNRGQTIRQSESSTEKTR</sequence>
<dbReference type="AlphaFoldDB" id="A0A5J4YLS9"/>
<dbReference type="Proteomes" id="UP000324585">
    <property type="component" value="Unassembled WGS sequence"/>
</dbReference>
<dbReference type="SMART" id="SM00724">
    <property type="entry name" value="TLC"/>
    <property type="match status" value="1"/>
</dbReference>
<keyword evidence="2 5" id="KW-0812">Transmembrane</keyword>
<proteinExistence type="predicted"/>
<dbReference type="EMBL" id="VRMN01000012">
    <property type="protein sequence ID" value="KAA8491654.1"/>
    <property type="molecule type" value="Genomic_DNA"/>
</dbReference>
<evidence type="ECO:0000256" key="6">
    <source>
        <dbReference type="SAM" id="MobiDB-lite"/>
    </source>
</evidence>
<feature type="transmembrane region" description="Helical" evidence="7">
    <location>
        <begin position="6"/>
        <end position="29"/>
    </location>
</feature>
<dbReference type="GO" id="GO:0005783">
    <property type="term" value="C:endoplasmic reticulum"/>
    <property type="evidence" value="ECO:0007669"/>
    <property type="project" value="TreeGrafter"/>
</dbReference>
<dbReference type="GO" id="GO:0055088">
    <property type="term" value="P:lipid homeostasis"/>
    <property type="evidence" value="ECO:0007669"/>
    <property type="project" value="TreeGrafter"/>
</dbReference>
<comment type="caution">
    <text evidence="9">The sequence shown here is derived from an EMBL/GenBank/DDBJ whole genome shotgun (WGS) entry which is preliminary data.</text>
</comment>
<feature type="transmembrane region" description="Helical" evidence="7">
    <location>
        <begin position="144"/>
        <end position="165"/>
    </location>
</feature>
<protein>
    <recommendedName>
        <fullName evidence="8">TLC domain-containing protein</fullName>
    </recommendedName>
</protein>
<evidence type="ECO:0000256" key="1">
    <source>
        <dbReference type="ARBA" id="ARBA00004141"/>
    </source>
</evidence>
<gene>
    <name evidence="9" type="ORF">FVE85_9701</name>
</gene>
<dbReference type="PANTHER" id="PTHR13439:SF0">
    <property type="entry name" value="TOPOISOMERASE I DAMAGE AFFECTED PROTEIN 4"/>
    <property type="match status" value="1"/>
</dbReference>
<keyword evidence="10" id="KW-1185">Reference proteome</keyword>
<evidence type="ECO:0000259" key="8">
    <source>
        <dbReference type="PROSITE" id="PS50922"/>
    </source>
</evidence>